<evidence type="ECO:0000313" key="2">
    <source>
        <dbReference type="Proteomes" id="UP000030781"/>
    </source>
</evidence>
<name>M3UWI5_ENTH1</name>
<dbReference type="EMBL" id="KB610493">
    <property type="protein sequence ID" value="EMH75937.1"/>
    <property type="molecule type" value="Genomic_DNA"/>
</dbReference>
<protein>
    <submittedName>
        <fullName evidence="1">Uncharacterized protein</fullName>
    </submittedName>
</protein>
<evidence type="ECO:0000313" key="1">
    <source>
        <dbReference type="EMBL" id="EMH75937.1"/>
    </source>
</evidence>
<gene>
    <name evidence="1" type="ORF">EHI8A_110580</name>
</gene>
<dbReference type="VEuPathDB" id="AmoebaDB:EHI8A_110580"/>
<sequence>MALSNLAGAVEIEVEKISEKDVTFKLENKALKYTNIIGEMDGSYRELIRIDSKPSLYSAADGENYYTLKVKENNIYIDCLYSDFRSSTNGLRVRRGVCGLNKILDSEYVDWAFEYTNAWQAETSKMDTTSLLEKKEPIEISANQGPNIKVKQIYSKLSDLENSTPNYVIEAAGKCYSQGKINLYVVNRKQNPEENPIFLIIEPTGNEFKTHNLSSENYIKKSTPCSKTAEINK</sequence>
<accession>M3UWI5</accession>
<reference evidence="1 2" key="1">
    <citation type="submission" date="2013-01" db="EMBL/GenBank/DDBJ databases">
        <authorList>
            <person name="Hannick L."/>
            <person name="Zafar N."/>
            <person name="Lorenzi H."/>
            <person name="Ali I.A."/>
            <person name="Petri W.P."/>
            <person name="Caler E."/>
        </authorList>
    </citation>
    <scope>NUCLEOTIDE SEQUENCE [LARGE SCALE GENOMIC DNA]</scope>
    <source>
        <strain evidence="2">HM3:IMSS-B</strain>
    </source>
</reference>
<proteinExistence type="predicted"/>
<organism evidence="1 2">
    <name type="scientific">Entamoeba histolytica HM-1:IMSS-B</name>
    <dbReference type="NCBI Taxonomy" id="885319"/>
    <lineage>
        <taxon>Eukaryota</taxon>
        <taxon>Amoebozoa</taxon>
        <taxon>Evosea</taxon>
        <taxon>Archamoebae</taxon>
        <taxon>Mastigamoebida</taxon>
        <taxon>Entamoebidae</taxon>
        <taxon>Entamoeba</taxon>
    </lineage>
</organism>
<dbReference type="AlphaFoldDB" id="M3UWI5"/>
<dbReference type="Proteomes" id="UP000030781">
    <property type="component" value="Unassembled WGS sequence"/>
</dbReference>